<evidence type="ECO:0000259" key="1">
    <source>
        <dbReference type="SMART" id="SM00460"/>
    </source>
</evidence>
<feature type="domain" description="Transglutaminase-like" evidence="1">
    <location>
        <begin position="170"/>
        <end position="235"/>
    </location>
</feature>
<protein>
    <recommendedName>
        <fullName evidence="1">Transglutaminase-like domain-containing protein</fullName>
    </recommendedName>
</protein>
<dbReference type="PANTHER" id="PTHR33490">
    <property type="entry name" value="BLR5614 PROTEIN-RELATED"/>
    <property type="match status" value="1"/>
</dbReference>
<reference evidence="3" key="1">
    <citation type="journal article" date="2019" name="Int. J. Syst. Evol. Microbiol.">
        <title>The Global Catalogue of Microorganisms (GCM) 10K type strain sequencing project: providing services to taxonomists for standard genome sequencing and annotation.</title>
        <authorList>
            <consortium name="The Broad Institute Genomics Platform"/>
            <consortium name="The Broad Institute Genome Sequencing Center for Infectious Disease"/>
            <person name="Wu L."/>
            <person name="Ma J."/>
        </authorList>
    </citation>
    <scope>NUCLEOTIDE SEQUENCE [LARGE SCALE GENOMIC DNA]</scope>
    <source>
        <strain evidence="3">NBRC 105830</strain>
    </source>
</reference>
<proteinExistence type="predicted"/>
<comment type="caution">
    <text evidence="2">The sequence shown here is derived from an EMBL/GenBank/DDBJ whole genome shotgun (WGS) entry which is preliminary data.</text>
</comment>
<dbReference type="Gene3D" id="3.10.620.30">
    <property type="match status" value="1"/>
</dbReference>
<dbReference type="Pfam" id="PF01841">
    <property type="entry name" value="Transglut_core"/>
    <property type="match status" value="1"/>
</dbReference>
<dbReference type="InterPro" id="IPR013589">
    <property type="entry name" value="Bac_transglu_N"/>
</dbReference>
<gene>
    <name evidence="2" type="ORF">GCM10025862_01810</name>
</gene>
<dbReference type="SMART" id="SM00460">
    <property type="entry name" value="TGc"/>
    <property type="match status" value="1"/>
</dbReference>
<accession>A0ABQ6HI01</accession>
<keyword evidence="3" id="KW-1185">Reference proteome</keyword>
<dbReference type="Pfam" id="PF08379">
    <property type="entry name" value="Bact_transglu_N"/>
    <property type="match status" value="1"/>
</dbReference>
<organism evidence="2 3">
    <name type="scientific">Arsenicicoccus piscis</name>
    <dbReference type="NCBI Taxonomy" id="673954"/>
    <lineage>
        <taxon>Bacteria</taxon>
        <taxon>Bacillati</taxon>
        <taxon>Actinomycetota</taxon>
        <taxon>Actinomycetes</taxon>
        <taxon>Micrococcales</taxon>
        <taxon>Intrasporangiaceae</taxon>
        <taxon>Arsenicicoccus</taxon>
    </lineage>
</organism>
<evidence type="ECO:0000313" key="2">
    <source>
        <dbReference type="EMBL" id="GMA18160.1"/>
    </source>
</evidence>
<evidence type="ECO:0000313" key="3">
    <source>
        <dbReference type="Proteomes" id="UP001157109"/>
    </source>
</evidence>
<dbReference type="SUPFAM" id="SSF54001">
    <property type="entry name" value="Cysteine proteinases"/>
    <property type="match status" value="1"/>
</dbReference>
<dbReference type="EMBL" id="BSUJ01000001">
    <property type="protein sequence ID" value="GMA18160.1"/>
    <property type="molecule type" value="Genomic_DNA"/>
</dbReference>
<dbReference type="InterPro" id="IPR038765">
    <property type="entry name" value="Papain-like_cys_pep_sf"/>
</dbReference>
<dbReference type="Proteomes" id="UP001157109">
    <property type="component" value="Unassembled WGS sequence"/>
</dbReference>
<dbReference type="PANTHER" id="PTHR33490:SF6">
    <property type="entry name" value="SLL1049 PROTEIN"/>
    <property type="match status" value="1"/>
</dbReference>
<name>A0ABQ6HI01_9MICO</name>
<dbReference type="InterPro" id="IPR002931">
    <property type="entry name" value="Transglutaminase-like"/>
</dbReference>
<sequence>MVSTQLRIVHKTGYTYRGGATASFNEVRMTPRSTHEQFVLHSRLEVSPTPWLHTNVDYWGNDVTTFEIHERHDQLRVVATSTVDIERSPAPVDSVGWDGLQVNEVTDGLCEYLELEGLVDPGPDLIARVAELRTGCETPRELVDAVRSLVNAEVRFVAGSTSVKAPASTAWAQRSGVARDFAHIMIGALRSAGVPARYVSGYYLPEPEPGVPTRGYSHSWVDYWDGGWSGADPTYDMAPGNFHVDVAHGRDYNDTAPLRGIFTGTGTSQMFVDVEITQVRSRR</sequence>